<dbReference type="Proteomes" id="UP000587760">
    <property type="component" value="Unassembled WGS sequence"/>
</dbReference>
<evidence type="ECO:0000256" key="7">
    <source>
        <dbReference type="ARBA" id="ARBA00022679"/>
    </source>
</evidence>
<evidence type="ECO:0000256" key="11">
    <source>
        <dbReference type="ARBA" id="ARBA00022975"/>
    </source>
</evidence>
<keyword evidence="11" id="KW-0665">Pyrimidine biosynthesis</keyword>
<evidence type="ECO:0000256" key="13">
    <source>
        <dbReference type="ARBA" id="ARBA00047767"/>
    </source>
</evidence>
<evidence type="ECO:0000256" key="9">
    <source>
        <dbReference type="ARBA" id="ARBA00022777"/>
    </source>
</evidence>
<dbReference type="SUPFAM" id="SSF53633">
    <property type="entry name" value="Carbamate kinase-like"/>
    <property type="match status" value="1"/>
</dbReference>
<keyword evidence="6" id="KW-0963">Cytoplasm</keyword>
<evidence type="ECO:0000256" key="10">
    <source>
        <dbReference type="ARBA" id="ARBA00022840"/>
    </source>
</evidence>
<dbReference type="InterPro" id="IPR036393">
    <property type="entry name" value="AceGlu_kinase-like_sf"/>
</dbReference>
<dbReference type="RefSeq" id="WP_184747395.1">
    <property type="nucleotide sequence ID" value="NZ_JACHGJ010000005.1"/>
</dbReference>
<evidence type="ECO:0000256" key="2">
    <source>
        <dbReference type="ARBA" id="ARBA00004791"/>
    </source>
</evidence>
<dbReference type="PIRSF" id="PIRSF005650">
    <property type="entry name" value="Uridylate_kin"/>
    <property type="match status" value="1"/>
</dbReference>
<evidence type="ECO:0000256" key="12">
    <source>
        <dbReference type="ARBA" id="ARBA00032092"/>
    </source>
</evidence>
<comment type="caution">
    <text evidence="15">The sequence shown here is derived from an EMBL/GenBank/DDBJ whole genome shotgun (WGS) entry which is preliminary data.</text>
</comment>
<dbReference type="GO" id="GO:0044210">
    <property type="term" value="P:'de novo' CTP biosynthetic process"/>
    <property type="evidence" value="ECO:0007669"/>
    <property type="project" value="UniProtKB-UniPathway"/>
</dbReference>
<dbReference type="Pfam" id="PF00696">
    <property type="entry name" value="AA_kinase"/>
    <property type="match status" value="1"/>
</dbReference>
<dbReference type="GO" id="GO:0005737">
    <property type="term" value="C:cytoplasm"/>
    <property type="evidence" value="ECO:0007669"/>
    <property type="project" value="UniProtKB-SubCell"/>
</dbReference>
<dbReference type="EC" id="2.7.4.22" evidence="4"/>
<comment type="pathway">
    <text evidence="2">Pyrimidine metabolism; CTP biosynthesis via de novo pathway; UDP from UMP (UMPK route): step 1/1.</text>
</comment>
<dbReference type="PANTHER" id="PTHR42833:SF4">
    <property type="entry name" value="URIDYLATE KINASE PUMPKIN, CHLOROPLASTIC"/>
    <property type="match status" value="1"/>
</dbReference>
<comment type="subcellular location">
    <subcellularLocation>
        <location evidence="1">Cytoplasm</location>
    </subcellularLocation>
</comment>
<keyword evidence="16" id="KW-1185">Reference proteome</keyword>
<evidence type="ECO:0000313" key="15">
    <source>
        <dbReference type="EMBL" id="MBB6481151.1"/>
    </source>
</evidence>
<comment type="catalytic activity">
    <reaction evidence="13">
        <text>UMP + ATP = UDP + ADP</text>
        <dbReference type="Rhea" id="RHEA:24400"/>
        <dbReference type="ChEBI" id="CHEBI:30616"/>
        <dbReference type="ChEBI" id="CHEBI:57865"/>
        <dbReference type="ChEBI" id="CHEBI:58223"/>
        <dbReference type="ChEBI" id="CHEBI:456216"/>
        <dbReference type="EC" id="2.7.4.22"/>
    </reaction>
</comment>
<sequence length="231" mass="25479">MPNIKVLDFGGSIVAPDEVDTAFIKEFKVFLTKWLDEDKDNKAIIVIGGGAPARKYQQAYREIISDSDDNEADWIGIMATRINAQLIKAVFSEYCPQDVVTDPTAPESFEGRVMVAAGWKPGWSTDYDAVVLAEKFSADTVYNLSNIAKVYTDDPKKNPDAKPLDYVSWDDYKKMAGDEWTPGKNVPFDPVATKKAAELNLQVIAAAGKDLDNLQKIFDGGDFIGTVIGRK</sequence>
<evidence type="ECO:0000256" key="5">
    <source>
        <dbReference type="ARBA" id="ARBA00016403"/>
    </source>
</evidence>
<keyword evidence="7 15" id="KW-0808">Transferase</keyword>
<evidence type="ECO:0000256" key="6">
    <source>
        <dbReference type="ARBA" id="ARBA00022490"/>
    </source>
</evidence>
<dbReference type="GO" id="GO:0006225">
    <property type="term" value="P:UDP biosynthetic process"/>
    <property type="evidence" value="ECO:0007669"/>
    <property type="project" value="TreeGrafter"/>
</dbReference>
<dbReference type="Gene3D" id="3.40.1160.10">
    <property type="entry name" value="Acetylglutamate kinase-like"/>
    <property type="match status" value="1"/>
</dbReference>
<dbReference type="UniPathway" id="UPA00159">
    <property type="reaction ID" value="UER00275"/>
</dbReference>
<dbReference type="NCBIfam" id="TIGR02076">
    <property type="entry name" value="pyrH_arch"/>
    <property type="match status" value="1"/>
</dbReference>
<reference evidence="15 16" key="1">
    <citation type="submission" date="2020-08" db="EMBL/GenBank/DDBJ databases">
        <title>Genomic Encyclopedia of Type Strains, Phase IV (KMG-IV): sequencing the most valuable type-strain genomes for metagenomic binning, comparative biology and taxonomic classification.</title>
        <authorList>
            <person name="Goeker M."/>
        </authorList>
    </citation>
    <scope>NUCLEOTIDE SEQUENCE [LARGE SCALE GENOMIC DNA]</scope>
    <source>
        <strain evidence="15 16">DSM 2461</strain>
    </source>
</reference>
<proteinExistence type="inferred from homology"/>
<organism evidence="15 16">
    <name type="scientific">Spirochaeta isovalerica</name>
    <dbReference type="NCBI Taxonomy" id="150"/>
    <lineage>
        <taxon>Bacteria</taxon>
        <taxon>Pseudomonadati</taxon>
        <taxon>Spirochaetota</taxon>
        <taxon>Spirochaetia</taxon>
        <taxon>Spirochaetales</taxon>
        <taxon>Spirochaetaceae</taxon>
        <taxon>Spirochaeta</taxon>
    </lineage>
</organism>
<comment type="similarity">
    <text evidence="3">Belongs to the UMP kinase family.</text>
</comment>
<evidence type="ECO:0000256" key="1">
    <source>
        <dbReference type="ARBA" id="ARBA00004496"/>
    </source>
</evidence>
<dbReference type="GO" id="GO:0005524">
    <property type="term" value="F:ATP binding"/>
    <property type="evidence" value="ECO:0007669"/>
    <property type="project" value="UniProtKB-KW"/>
</dbReference>
<evidence type="ECO:0000256" key="8">
    <source>
        <dbReference type="ARBA" id="ARBA00022741"/>
    </source>
</evidence>
<evidence type="ECO:0000256" key="4">
    <source>
        <dbReference type="ARBA" id="ARBA00012899"/>
    </source>
</evidence>
<name>A0A841RCN0_9SPIO</name>
<dbReference type="InterPro" id="IPR011818">
    <property type="entry name" value="Uridylate_kinase_arch/spir"/>
</dbReference>
<dbReference type="GO" id="GO:0033862">
    <property type="term" value="F:UMP kinase activity"/>
    <property type="evidence" value="ECO:0007669"/>
    <property type="project" value="UniProtKB-EC"/>
</dbReference>
<gene>
    <name evidence="15" type="ORF">HNR50_002824</name>
</gene>
<keyword evidence="9 15" id="KW-0418">Kinase</keyword>
<dbReference type="EMBL" id="JACHGJ010000005">
    <property type="protein sequence ID" value="MBB6481151.1"/>
    <property type="molecule type" value="Genomic_DNA"/>
</dbReference>
<feature type="domain" description="Aspartate/glutamate/uridylate kinase" evidence="14">
    <location>
        <begin position="4"/>
        <end position="200"/>
    </location>
</feature>
<dbReference type="InterPro" id="IPR001048">
    <property type="entry name" value="Asp/Glu/Uridylate_kinase"/>
</dbReference>
<evidence type="ECO:0000259" key="14">
    <source>
        <dbReference type="Pfam" id="PF00696"/>
    </source>
</evidence>
<evidence type="ECO:0000256" key="3">
    <source>
        <dbReference type="ARBA" id="ARBA00007614"/>
    </source>
</evidence>
<keyword evidence="8" id="KW-0547">Nucleotide-binding</keyword>
<protein>
    <recommendedName>
        <fullName evidence="5">Uridylate kinase</fullName>
        <ecNumber evidence="4">2.7.4.22</ecNumber>
    </recommendedName>
    <alternativeName>
        <fullName evidence="12">Uridine monophosphate kinase</fullName>
    </alternativeName>
</protein>
<dbReference type="InterPro" id="IPR011817">
    <property type="entry name" value="Uridylate_kinase"/>
</dbReference>
<dbReference type="AlphaFoldDB" id="A0A841RCN0"/>
<evidence type="ECO:0000313" key="16">
    <source>
        <dbReference type="Proteomes" id="UP000587760"/>
    </source>
</evidence>
<dbReference type="PANTHER" id="PTHR42833">
    <property type="entry name" value="URIDYLATE KINASE"/>
    <property type="match status" value="1"/>
</dbReference>
<keyword evidence="10" id="KW-0067">ATP-binding</keyword>
<accession>A0A841RCN0</accession>